<dbReference type="InterPro" id="IPR013520">
    <property type="entry name" value="Ribonucl_H"/>
</dbReference>
<dbReference type="GO" id="GO:0010629">
    <property type="term" value="P:negative regulation of gene expression"/>
    <property type="evidence" value="ECO:0007669"/>
    <property type="project" value="UniProtKB-ARBA"/>
</dbReference>
<feature type="compositionally biased region" description="Basic residues" evidence="7">
    <location>
        <begin position="45"/>
        <end position="55"/>
    </location>
</feature>
<dbReference type="Proteomes" id="UP000245609">
    <property type="component" value="Unassembled WGS sequence"/>
</dbReference>
<protein>
    <recommendedName>
        <fullName evidence="8">Exonuclease domain-containing protein</fullName>
    </recommendedName>
</protein>
<dbReference type="PANTHER" id="PTHR12801">
    <property type="entry name" value="RNA EXONUCLEASE REXO1 / RECO3 FAMILY MEMBER-RELATED"/>
    <property type="match status" value="1"/>
</dbReference>
<keyword evidence="10" id="KW-1185">Reference proteome</keyword>
<dbReference type="InterPro" id="IPR012337">
    <property type="entry name" value="RNaseH-like_sf"/>
</dbReference>
<keyword evidence="4" id="KW-0378">Hydrolase</keyword>
<evidence type="ECO:0000259" key="8">
    <source>
        <dbReference type="SMART" id="SM00479"/>
    </source>
</evidence>
<dbReference type="EMBL" id="MBFS01001882">
    <property type="protein sequence ID" value="PVV00577.1"/>
    <property type="molecule type" value="Genomic_DNA"/>
</dbReference>
<name>A0A2T9Z7S0_9FUNG</name>
<dbReference type="InterPro" id="IPR047021">
    <property type="entry name" value="REXO1/3/4-like"/>
</dbReference>
<organism evidence="9 10">
    <name type="scientific">Smittium megazygosporum</name>
    <dbReference type="NCBI Taxonomy" id="133381"/>
    <lineage>
        <taxon>Eukaryota</taxon>
        <taxon>Fungi</taxon>
        <taxon>Fungi incertae sedis</taxon>
        <taxon>Zoopagomycota</taxon>
        <taxon>Kickxellomycotina</taxon>
        <taxon>Harpellomycetes</taxon>
        <taxon>Harpellales</taxon>
        <taxon>Legeriomycetaceae</taxon>
        <taxon>Smittium</taxon>
    </lineage>
</organism>
<dbReference type="InterPro" id="IPR036397">
    <property type="entry name" value="RNaseH_sf"/>
</dbReference>
<keyword evidence="6" id="KW-0539">Nucleus</keyword>
<comment type="subcellular location">
    <subcellularLocation>
        <location evidence="1">Nucleus</location>
    </subcellularLocation>
</comment>
<dbReference type="InterPro" id="IPR034922">
    <property type="entry name" value="REX1-like_exo"/>
</dbReference>
<dbReference type="SUPFAM" id="SSF53098">
    <property type="entry name" value="Ribonuclease H-like"/>
    <property type="match status" value="1"/>
</dbReference>
<dbReference type="GO" id="GO:0004527">
    <property type="term" value="F:exonuclease activity"/>
    <property type="evidence" value="ECO:0007669"/>
    <property type="project" value="UniProtKB-KW"/>
</dbReference>
<evidence type="ECO:0000313" key="10">
    <source>
        <dbReference type="Proteomes" id="UP000245609"/>
    </source>
</evidence>
<feature type="compositionally biased region" description="Low complexity" evidence="7">
    <location>
        <begin position="74"/>
        <end position="90"/>
    </location>
</feature>
<keyword evidence="5" id="KW-0269">Exonuclease</keyword>
<comment type="caution">
    <text evidence="9">The sequence shown here is derived from an EMBL/GenBank/DDBJ whole genome shotgun (WGS) entry which is preliminary data.</text>
</comment>
<gene>
    <name evidence="9" type="ORF">BB560_005038</name>
</gene>
<proteinExistence type="inferred from homology"/>
<reference evidence="9 10" key="1">
    <citation type="journal article" date="2018" name="MBio">
        <title>Comparative Genomics Reveals the Core Gene Toolbox for the Fungus-Insect Symbiosis.</title>
        <authorList>
            <person name="Wang Y."/>
            <person name="Stata M."/>
            <person name="Wang W."/>
            <person name="Stajich J.E."/>
            <person name="White M.M."/>
            <person name="Moncalvo J.M."/>
        </authorList>
    </citation>
    <scope>NUCLEOTIDE SEQUENCE [LARGE SCALE GENOMIC DNA]</scope>
    <source>
        <strain evidence="9 10">SC-DP-2</strain>
    </source>
</reference>
<comment type="similarity">
    <text evidence="2">Belongs to the REXO1/REXO3 family.</text>
</comment>
<evidence type="ECO:0000256" key="4">
    <source>
        <dbReference type="ARBA" id="ARBA00022801"/>
    </source>
</evidence>
<evidence type="ECO:0000256" key="2">
    <source>
        <dbReference type="ARBA" id="ARBA00006357"/>
    </source>
</evidence>
<feature type="compositionally biased region" description="Polar residues" evidence="7">
    <location>
        <begin position="1"/>
        <end position="44"/>
    </location>
</feature>
<dbReference type="PANTHER" id="PTHR12801:SF115">
    <property type="entry name" value="FI18136P1-RELATED"/>
    <property type="match status" value="1"/>
</dbReference>
<dbReference type="STRING" id="133381.A0A2T9Z7S0"/>
<evidence type="ECO:0000256" key="6">
    <source>
        <dbReference type="ARBA" id="ARBA00023242"/>
    </source>
</evidence>
<dbReference type="GO" id="GO:0003676">
    <property type="term" value="F:nucleic acid binding"/>
    <property type="evidence" value="ECO:0007669"/>
    <property type="project" value="InterPro"/>
</dbReference>
<evidence type="ECO:0000313" key="9">
    <source>
        <dbReference type="EMBL" id="PVV00577.1"/>
    </source>
</evidence>
<accession>A0A2T9Z7S0</accession>
<evidence type="ECO:0000256" key="1">
    <source>
        <dbReference type="ARBA" id="ARBA00004123"/>
    </source>
</evidence>
<feature type="compositionally biased region" description="Polar residues" evidence="7">
    <location>
        <begin position="56"/>
        <end position="67"/>
    </location>
</feature>
<dbReference type="FunFam" id="3.30.420.10:FF:000031">
    <property type="entry name" value="RNA exonuclease 1"/>
    <property type="match status" value="1"/>
</dbReference>
<dbReference type="GO" id="GO:0005634">
    <property type="term" value="C:nucleus"/>
    <property type="evidence" value="ECO:0007669"/>
    <property type="project" value="UniProtKB-SubCell"/>
</dbReference>
<dbReference type="OrthoDB" id="8191639at2759"/>
<feature type="domain" description="Exonuclease" evidence="8">
    <location>
        <begin position="508"/>
        <end position="665"/>
    </location>
</feature>
<dbReference type="SMART" id="SM00479">
    <property type="entry name" value="EXOIII"/>
    <property type="match status" value="1"/>
</dbReference>
<evidence type="ECO:0000256" key="7">
    <source>
        <dbReference type="SAM" id="MobiDB-lite"/>
    </source>
</evidence>
<keyword evidence="3" id="KW-0540">Nuclease</keyword>
<evidence type="ECO:0000256" key="3">
    <source>
        <dbReference type="ARBA" id="ARBA00022722"/>
    </source>
</evidence>
<dbReference type="Gene3D" id="3.30.420.10">
    <property type="entry name" value="Ribonuclease H-like superfamily/Ribonuclease H"/>
    <property type="match status" value="1"/>
</dbReference>
<dbReference type="AlphaFoldDB" id="A0A2T9Z7S0"/>
<dbReference type="CDD" id="cd06145">
    <property type="entry name" value="REX1_like"/>
    <property type="match status" value="1"/>
</dbReference>
<sequence length="669" mass="75139">MSQQEIVVNQKPSLPTQPTYKSVLLSNQPSHDNNTLKQPLSNHSPSKKQLYKPKKTFNSEAHLTPPSSHKKPFPKLSPSTKPKSNSPTPKRLSPKHFHSDSVVSDLQAQPSIIIPTYPNTTESAFQTDYSPTRYSQKNRLYLLPSSSSNSLDLECPVVESSSNQQIKWGLRQTFLERFFDEYMRIYQNASTNQKKLIPIKSVKKELSIYRQSKPNTYRMNALSALSDLKTRPPVGIHYNAQPPQHCPSFPAFIPYSPSPSLPYHNEAVPIFFSPQPSPKSRFFQTPSPLPLNNDEFIPCFDLDFQNPKVLEILSLCIMPETKLVVMDFPLPSILETPNDRNSPNPAQDPPFEEIIYSLNKKILLSKNSSLANHLNSNSPSKISNKSSISSLLGVEMLCERCGQLFVNQSPSLHPEILFHCYHHFGKLRFFNDKNIYQTSNSSPLSSKSENLNSSITTVSKKYDCCGSAAFGDPCNVGPHVFRIAHDGLLNQIHQFSKPFIAQPGSPFSLLALDCEMCSTTLGIELIRLTVIDHTGSVLIDELVKPEGEVLDLNTRFSGVHSLSGAIYTLSEIKDLLLKFVHSETILVGHALENDLRVLRIVHDKIIDTSYLFPHKKGLPYRNNLKDLAFRYLGKVIQSSEYGHSSLEDASTCLSLLEYKIKSMLNLKSA</sequence>
<feature type="region of interest" description="Disordered" evidence="7">
    <location>
        <begin position="1"/>
        <end position="101"/>
    </location>
</feature>
<evidence type="ECO:0000256" key="5">
    <source>
        <dbReference type="ARBA" id="ARBA00022839"/>
    </source>
</evidence>